<dbReference type="PANTHER" id="PTHR43767">
    <property type="entry name" value="LONG-CHAIN-FATTY-ACID--COA LIGASE"/>
    <property type="match status" value="1"/>
</dbReference>
<reference evidence="5 6" key="1">
    <citation type="submission" date="2019-06" db="EMBL/GenBank/DDBJ databases">
        <title>Whole genome shotgun sequence of Streptomyces gardneri NBRC 12865.</title>
        <authorList>
            <person name="Hosoyama A."/>
            <person name="Uohara A."/>
            <person name="Ohji S."/>
            <person name="Ichikawa N."/>
        </authorList>
    </citation>
    <scope>NUCLEOTIDE SEQUENCE [LARGE SCALE GENOMIC DNA]</scope>
    <source>
        <strain evidence="5 6">NBRC 12865</strain>
    </source>
</reference>
<dbReference type="InterPro" id="IPR045851">
    <property type="entry name" value="AMP-bd_C_sf"/>
</dbReference>
<evidence type="ECO:0000256" key="1">
    <source>
        <dbReference type="ARBA" id="ARBA00006432"/>
    </source>
</evidence>
<dbReference type="RefSeq" id="WP_141292523.1">
    <property type="nucleotide sequence ID" value="NZ_BJMN01000002.1"/>
</dbReference>
<dbReference type="InterPro" id="IPR000873">
    <property type="entry name" value="AMP-dep_synth/lig_dom"/>
</dbReference>
<evidence type="ECO:0000259" key="4">
    <source>
        <dbReference type="Pfam" id="PF13193"/>
    </source>
</evidence>
<evidence type="ECO:0000313" key="5">
    <source>
        <dbReference type="EMBL" id="GEB54723.1"/>
    </source>
</evidence>
<dbReference type="FunFam" id="3.30.300.30:FF:000008">
    <property type="entry name" value="2,3-dihydroxybenzoate-AMP ligase"/>
    <property type="match status" value="1"/>
</dbReference>
<evidence type="ECO:0000256" key="2">
    <source>
        <dbReference type="ARBA" id="ARBA00022598"/>
    </source>
</evidence>
<feature type="domain" description="AMP-binding enzyme C-terminal" evidence="4">
    <location>
        <begin position="431"/>
        <end position="506"/>
    </location>
</feature>
<protein>
    <submittedName>
        <fullName evidence="5">Ligase</fullName>
    </submittedName>
</protein>
<gene>
    <name evidence="5" type="ORF">SGA01_03280</name>
</gene>
<dbReference type="Gene3D" id="3.30.300.30">
    <property type="match status" value="1"/>
</dbReference>
<proteinExistence type="inferred from homology"/>
<dbReference type="Proteomes" id="UP000315226">
    <property type="component" value="Unassembled WGS sequence"/>
</dbReference>
<evidence type="ECO:0000259" key="3">
    <source>
        <dbReference type="Pfam" id="PF00501"/>
    </source>
</evidence>
<dbReference type="PANTHER" id="PTHR43767:SF7">
    <property type="entry name" value="MEDIUM_LONG-CHAIN-FATTY-ACID--COA LIGASE FADD8"/>
    <property type="match status" value="1"/>
</dbReference>
<evidence type="ECO:0000313" key="6">
    <source>
        <dbReference type="Proteomes" id="UP000315226"/>
    </source>
</evidence>
<accession>A0A4Y3RDH7</accession>
<organism evidence="5 6">
    <name type="scientific">Streptomyces gardneri</name>
    <dbReference type="NCBI Taxonomy" id="66892"/>
    <lineage>
        <taxon>Bacteria</taxon>
        <taxon>Bacillati</taxon>
        <taxon>Actinomycetota</taxon>
        <taxon>Actinomycetes</taxon>
        <taxon>Kitasatosporales</taxon>
        <taxon>Streptomycetaceae</taxon>
        <taxon>Streptomyces</taxon>
    </lineage>
</organism>
<dbReference type="AlphaFoldDB" id="A0A4Y3RDH7"/>
<comment type="caution">
    <text evidence="5">The sequence shown here is derived from an EMBL/GenBank/DDBJ whole genome shotgun (WGS) entry which is preliminary data.</text>
</comment>
<name>A0A4Y3RDH7_9ACTN</name>
<dbReference type="OrthoDB" id="9803968at2"/>
<feature type="domain" description="AMP-dependent synthetase/ligase" evidence="3">
    <location>
        <begin position="8"/>
        <end position="381"/>
    </location>
</feature>
<sequence>MNLGRYIRRTAGHQPDAEAVVCGPTRLTYAELDDHSDRLAAALRGRGLGRGDRVATLAANRAELVVTEVALYKAGLTRAPINARLGATEVAHLLRESEARVLLTEAAHLETARAAVPGTGVRTVVGYDGPSDLGPGYAQILAEAEGRGGAEGEAPVDVECEEDDAAVLHFTSGSTGKLKAAVQTYGNRLTLLRKSVMSADTRIGPGCRQILAGPVTHASGMPLMGIFFAGGCAIVLPRWDPEEFLATVERERATHAFVVPTMVNTVLALPGARDHDLSSLRQLIYGAAPMSPRRIREAWDLFGPVLSQGYGCGETTSGVLFLSTEDHRRAIEGEDEELLLSCGRPLAEADVRIVDEAGAPVADGEVGEIVVRGPDVVPGYHNEPELTAESFRDGWFHTGDLARRRSDGYVFIVDRKKDMIISGGFNIYAVEVESVLHQHPAVFEAAVVGVPDERWGEAVKAVVVPRAGAVLDEAGLIDYCAEHLARMKKPRSVDVVGALPHNPNGKIDRRAIRERYWAGTERRVH</sequence>
<dbReference type="EMBL" id="BJMN01000002">
    <property type="protein sequence ID" value="GEB54723.1"/>
    <property type="molecule type" value="Genomic_DNA"/>
</dbReference>
<dbReference type="InterPro" id="IPR042099">
    <property type="entry name" value="ANL_N_sf"/>
</dbReference>
<keyword evidence="2 5" id="KW-0436">Ligase</keyword>
<dbReference type="Pfam" id="PF00501">
    <property type="entry name" value="AMP-binding"/>
    <property type="match status" value="1"/>
</dbReference>
<dbReference type="PROSITE" id="PS00455">
    <property type="entry name" value="AMP_BINDING"/>
    <property type="match status" value="1"/>
</dbReference>
<dbReference type="Gene3D" id="3.40.50.12780">
    <property type="entry name" value="N-terminal domain of ligase-like"/>
    <property type="match status" value="1"/>
</dbReference>
<dbReference type="Pfam" id="PF13193">
    <property type="entry name" value="AMP-binding_C"/>
    <property type="match status" value="1"/>
</dbReference>
<dbReference type="CDD" id="cd17631">
    <property type="entry name" value="FACL_FadD13-like"/>
    <property type="match status" value="1"/>
</dbReference>
<keyword evidence="6" id="KW-1185">Reference proteome</keyword>
<dbReference type="GO" id="GO:0016877">
    <property type="term" value="F:ligase activity, forming carbon-sulfur bonds"/>
    <property type="evidence" value="ECO:0007669"/>
    <property type="project" value="UniProtKB-ARBA"/>
</dbReference>
<dbReference type="InterPro" id="IPR025110">
    <property type="entry name" value="AMP-bd_C"/>
</dbReference>
<dbReference type="SUPFAM" id="SSF56801">
    <property type="entry name" value="Acetyl-CoA synthetase-like"/>
    <property type="match status" value="1"/>
</dbReference>
<dbReference type="InterPro" id="IPR020845">
    <property type="entry name" value="AMP-binding_CS"/>
</dbReference>
<dbReference type="InterPro" id="IPR050237">
    <property type="entry name" value="ATP-dep_AMP-bd_enzyme"/>
</dbReference>
<comment type="similarity">
    <text evidence="1">Belongs to the ATP-dependent AMP-binding enzyme family.</text>
</comment>